<evidence type="ECO:0000313" key="3">
    <source>
        <dbReference type="Proteomes" id="UP000266615"/>
    </source>
</evidence>
<dbReference type="OrthoDB" id="9791827at2"/>
<evidence type="ECO:0008006" key="4">
    <source>
        <dbReference type="Google" id="ProtNLM"/>
    </source>
</evidence>
<feature type="region of interest" description="Disordered" evidence="1">
    <location>
        <begin position="347"/>
        <end position="369"/>
    </location>
</feature>
<feature type="compositionally biased region" description="Basic residues" evidence="1">
    <location>
        <begin position="349"/>
        <end position="369"/>
    </location>
</feature>
<protein>
    <recommendedName>
        <fullName evidence="4">ATP-grasp domain-containing protein</fullName>
    </recommendedName>
</protein>
<dbReference type="EMBL" id="QYZP01000001">
    <property type="protein sequence ID" value="RJN32975.1"/>
    <property type="molecule type" value="Genomic_DNA"/>
</dbReference>
<name>A0A3A4FKM8_9MICC</name>
<evidence type="ECO:0000313" key="2">
    <source>
        <dbReference type="EMBL" id="RJN32975.1"/>
    </source>
</evidence>
<organism evidence="2 3">
    <name type="scientific">Nesterenkonia natronophila</name>
    <dbReference type="NCBI Taxonomy" id="2174932"/>
    <lineage>
        <taxon>Bacteria</taxon>
        <taxon>Bacillati</taxon>
        <taxon>Actinomycetota</taxon>
        <taxon>Actinomycetes</taxon>
        <taxon>Micrococcales</taxon>
        <taxon>Micrococcaceae</taxon>
        <taxon>Nesterenkonia</taxon>
    </lineage>
</organism>
<sequence>MPATGSELSAAEVRDLVQQADEAMRTKLGTMLTPKARREGGEAHREELRELLAVASPHHVRDVLLHRMRQEKMYVGRGLSFMGFIVAKTEVGRLGGRLPGWPLAVTSTGSEFVDLLNVRRPATYTRGVRFADLELTPGTVVKPDRGSGSFGCYLVYAEDDVVHVKDNRTFSNREDLQRHAMAVLKDRSSVTSATHDRWSVEELILRDKALKKPAVDLKFWTFYGQVAFINEVNQHPETRRDFWNREGERISPPGSWGSPSFEGEGVNPEYVELVERISLEIPYPFMRIDMLHGDGELIFGEFTPRPGGSDYFTPEWDRHLGEMWGLAENRLQQDLLEGKEFAAYSSLIKKSRRKRKKATPQARKKRTQS</sequence>
<gene>
    <name evidence="2" type="ORF">D3250_03980</name>
</gene>
<reference evidence="2 3" key="1">
    <citation type="submission" date="2018-09" db="EMBL/GenBank/DDBJ databases">
        <title>Nesterenkonia natronophila sp. nov., an alkaliphilic actinobacteriume isolated from a soda lake, and emended description of the genus Nesterenkonia.</title>
        <authorList>
            <person name="Menes R.J."/>
            <person name="Iriarte A."/>
        </authorList>
    </citation>
    <scope>NUCLEOTIDE SEQUENCE [LARGE SCALE GENOMIC DNA]</scope>
    <source>
        <strain evidence="2 3">M8</strain>
    </source>
</reference>
<dbReference type="Pfam" id="PF14305">
    <property type="entry name" value="ATPgrasp_TupA"/>
    <property type="match status" value="1"/>
</dbReference>
<accession>A0A3A4FKM8</accession>
<dbReference type="InterPro" id="IPR029465">
    <property type="entry name" value="ATPgrasp_TupA"/>
</dbReference>
<dbReference type="Proteomes" id="UP000266615">
    <property type="component" value="Unassembled WGS sequence"/>
</dbReference>
<comment type="caution">
    <text evidence="2">The sequence shown here is derived from an EMBL/GenBank/DDBJ whole genome shotgun (WGS) entry which is preliminary data.</text>
</comment>
<dbReference type="RefSeq" id="WP_119902019.1">
    <property type="nucleotide sequence ID" value="NZ_QYZP01000001.1"/>
</dbReference>
<proteinExistence type="predicted"/>
<dbReference type="SUPFAM" id="SSF56059">
    <property type="entry name" value="Glutathione synthetase ATP-binding domain-like"/>
    <property type="match status" value="1"/>
</dbReference>
<dbReference type="AlphaFoldDB" id="A0A3A4FKM8"/>
<evidence type="ECO:0000256" key="1">
    <source>
        <dbReference type="SAM" id="MobiDB-lite"/>
    </source>
</evidence>
<keyword evidence="3" id="KW-1185">Reference proteome</keyword>